<dbReference type="KEGG" id="gtr:GLOTRDRAFT_34214"/>
<dbReference type="Proteomes" id="UP000030669">
    <property type="component" value="Unassembled WGS sequence"/>
</dbReference>
<dbReference type="AlphaFoldDB" id="S7QHX5"/>
<reference evidence="1 2" key="1">
    <citation type="journal article" date="2012" name="Science">
        <title>The Paleozoic origin of enzymatic lignin decomposition reconstructed from 31 fungal genomes.</title>
        <authorList>
            <person name="Floudas D."/>
            <person name="Binder M."/>
            <person name="Riley R."/>
            <person name="Barry K."/>
            <person name="Blanchette R.A."/>
            <person name="Henrissat B."/>
            <person name="Martinez A.T."/>
            <person name="Otillar R."/>
            <person name="Spatafora J.W."/>
            <person name="Yadav J.S."/>
            <person name="Aerts A."/>
            <person name="Benoit I."/>
            <person name="Boyd A."/>
            <person name="Carlson A."/>
            <person name="Copeland A."/>
            <person name="Coutinho P.M."/>
            <person name="de Vries R.P."/>
            <person name="Ferreira P."/>
            <person name="Findley K."/>
            <person name="Foster B."/>
            <person name="Gaskell J."/>
            <person name="Glotzer D."/>
            <person name="Gorecki P."/>
            <person name="Heitman J."/>
            <person name="Hesse C."/>
            <person name="Hori C."/>
            <person name="Igarashi K."/>
            <person name="Jurgens J.A."/>
            <person name="Kallen N."/>
            <person name="Kersten P."/>
            <person name="Kohler A."/>
            <person name="Kuees U."/>
            <person name="Kumar T.K.A."/>
            <person name="Kuo A."/>
            <person name="LaButti K."/>
            <person name="Larrondo L.F."/>
            <person name="Lindquist E."/>
            <person name="Ling A."/>
            <person name="Lombard V."/>
            <person name="Lucas S."/>
            <person name="Lundell T."/>
            <person name="Martin R."/>
            <person name="McLaughlin D.J."/>
            <person name="Morgenstern I."/>
            <person name="Morin E."/>
            <person name="Murat C."/>
            <person name="Nagy L.G."/>
            <person name="Nolan M."/>
            <person name="Ohm R.A."/>
            <person name="Patyshakuliyeva A."/>
            <person name="Rokas A."/>
            <person name="Ruiz-Duenas F.J."/>
            <person name="Sabat G."/>
            <person name="Salamov A."/>
            <person name="Samejima M."/>
            <person name="Schmutz J."/>
            <person name="Slot J.C."/>
            <person name="St John F."/>
            <person name="Stenlid J."/>
            <person name="Sun H."/>
            <person name="Sun S."/>
            <person name="Syed K."/>
            <person name="Tsang A."/>
            <person name="Wiebenga A."/>
            <person name="Young D."/>
            <person name="Pisabarro A."/>
            <person name="Eastwood D.C."/>
            <person name="Martin F."/>
            <person name="Cullen D."/>
            <person name="Grigoriev I.V."/>
            <person name="Hibbett D.S."/>
        </authorList>
    </citation>
    <scope>NUCLEOTIDE SEQUENCE [LARGE SCALE GENOMIC DNA]</scope>
    <source>
        <strain evidence="1 2">ATCC 11539</strain>
    </source>
</reference>
<feature type="non-terminal residue" evidence="1">
    <location>
        <position position="1"/>
    </location>
</feature>
<dbReference type="HOGENOM" id="CLU_2391893_0_0_1"/>
<keyword evidence="2" id="KW-1185">Reference proteome</keyword>
<sequence length="94" mass="10078">TPGVHRFDWLPKQTMFYYNDEQTSNIGVAVSGTPSNVLLNVWSDGDPGWTKGPPKSDAIATVQYVRMYFNSTSLVEAAFSASCKAAGSPAACSI</sequence>
<dbReference type="EMBL" id="KB469297">
    <property type="protein sequence ID" value="EPQ58833.1"/>
    <property type="molecule type" value="Genomic_DNA"/>
</dbReference>
<dbReference type="RefSeq" id="XP_007861747.1">
    <property type="nucleotide sequence ID" value="XM_007863556.1"/>
</dbReference>
<proteinExistence type="predicted"/>
<evidence type="ECO:0008006" key="3">
    <source>
        <dbReference type="Google" id="ProtNLM"/>
    </source>
</evidence>
<dbReference type="CDD" id="cd00413">
    <property type="entry name" value="Glyco_hydrolase_16"/>
    <property type="match status" value="1"/>
</dbReference>
<evidence type="ECO:0000313" key="2">
    <source>
        <dbReference type="Proteomes" id="UP000030669"/>
    </source>
</evidence>
<organism evidence="1 2">
    <name type="scientific">Gloeophyllum trabeum (strain ATCC 11539 / FP-39264 / Madison 617)</name>
    <name type="common">Brown rot fungus</name>
    <dbReference type="NCBI Taxonomy" id="670483"/>
    <lineage>
        <taxon>Eukaryota</taxon>
        <taxon>Fungi</taxon>
        <taxon>Dikarya</taxon>
        <taxon>Basidiomycota</taxon>
        <taxon>Agaricomycotina</taxon>
        <taxon>Agaricomycetes</taxon>
        <taxon>Gloeophyllales</taxon>
        <taxon>Gloeophyllaceae</taxon>
        <taxon>Gloeophyllum</taxon>
    </lineage>
</organism>
<dbReference type="SUPFAM" id="SSF49899">
    <property type="entry name" value="Concanavalin A-like lectins/glucanases"/>
    <property type="match status" value="1"/>
</dbReference>
<dbReference type="PANTHER" id="PTHR38121">
    <property type="entry name" value="GH16 DOMAIN-CONTAINING PROTEIN"/>
    <property type="match status" value="1"/>
</dbReference>
<dbReference type="OMA" id="SSRTIMK"/>
<name>S7QHX5_GLOTA</name>
<dbReference type="PANTHER" id="PTHR38121:SF2">
    <property type="entry name" value="ACYLTRANSFERASE 3 DOMAIN-CONTAINING PROTEIN"/>
    <property type="match status" value="1"/>
</dbReference>
<dbReference type="OrthoDB" id="25131at2759"/>
<protein>
    <recommendedName>
        <fullName evidence="3">Concanavalin A-like lectin/glucanase</fullName>
    </recommendedName>
</protein>
<dbReference type="GeneID" id="19305543"/>
<gene>
    <name evidence="1" type="ORF">GLOTRDRAFT_34214</name>
</gene>
<evidence type="ECO:0000313" key="1">
    <source>
        <dbReference type="EMBL" id="EPQ58833.1"/>
    </source>
</evidence>
<dbReference type="InterPro" id="IPR013320">
    <property type="entry name" value="ConA-like_dom_sf"/>
</dbReference>
<accession>S7QHX5</accession>
<dbReference type="Gene3D" id="2.60.120.200">
    <property type="match status" value="1"/>
</dbReference>